<protein>
    <recommendedName>
        <fullName evidence="1">PAS domain-containing protein</fullName>
    </recommendedName>
</protein>
<dbReference type="Gene3D" id="3.30.450.20">
    <property type="entry name" value="PAS domain"/>
    <property type="match status" value="2"/>
</dbReference>
<dbReference type="InterPro" id="IPR000014">
    <property type="entry name" value="PAS"/>
</dbReference>
<gene>
    <name evidence="2" type="ORF">IZO911_LOCUS5381</name>
    <name evidence="3" type="ORF">KXQ929_LOCUS16601</name>
</gene>
<reference evidence="2" key="1">
    <citation type="submission" date="2021-02" db="EMBL/GenBank/DDBJ databases">
        <authorList>
            <person name="Nowell W R."/>
        </authorList>
    </citation>
    <scope>NUCLEOTIDE SEQUENCE</scope>
</reference>
<dbReference type="Proteomes" id="UP000663860">
    <property type="component" value="Unassembled WGS sequence"/>
</dbReference>
<evidence type="ECO:0000313" key="3">
    <source>
        <dbReference type="EMBL" id="CAF3793472.1"/>
    </source>
</evidence>
<evidence type="ECO:0000313" key="2">
    <source>
        <dbReference type="EMBL" id="CAF0772846.1"/>
    </source>
</evidence>
<comment type="caution">
    <text evidence="2">The sequence shown here is derived from an EMBL/GenBank/DDBJ whole genome shotgun (WGS) entry which is preliminary data.</text>
</comment>
<proteinExistence type="predicted"/>
<feature type="domain" description="PAS" evidence="1">
    <location>
        <begin position="270"/>
        <end position="322"/>
    </location>
</feature>
<dbReference type="CDD" id="cd00130">
    <property type="entry name" value="PAS"/>
    <property type="match status" value="1"/>
</dbReference>
<name>A0A813QT57_9BILA</name>
<dbReference type="AlphaFoldDB" id="A0A813QT57"/>
<accession>A0A813QT57</accession>
<sequence length="523" mass="59428">MSQQNIQQQGFSFTTSAGSMNDFNNFNLNFDFNIHQAPLEVSELPKGRRDVTNDQIVRLYKATLIKRPGERVEVRTSGRKNKNEILGLTLTRLIKDKHLKGNKYSYDMELLRGIPLNMNNSEFVLVLRTDGRIVAMSDEVEQHLGKSMRSLYTQCRNLFECLDNTDCSKLRSILSSSVTSTGQEHRLVCTLRLPKGKRPSRASEDIKTITMAGHFYSCHETTSTSHERLFIARCEALISTTTNKPSSSQTNMMIDNKNNINGGSTLKMTLNEDMSINTVTSNVKDILGYSRTEIIGNWVGRYLATDDLEKCEIIRQKYVQRDQQRQQLPSSTCDIFDMYATNGQDRLTFFCQIRPIRERRSKSIKFSFVAQLIDPSLRSEYVKYIQTESITDLDSIKAEQVNPGAQLPASISKTSEDAIMANSPSVADMGFLIFDNIFDSDFTHQQQCSPISRTLSNDVAPVSILDESWEQLFGNDYSQHTSSSLSATADFQCWPTKSCDEIFNSDQIDVELNDIFNEYLYGY</sequence>
<dbReference type="Proteomes" id="UP000663868">
    <property type="component" value="Unassembled WGS sequence"/>
</dbReference>
<dbReference type="SUPFAM" id="SSF55785">
    <property type="entry name" value="PYP-like sensor domain (PAS domain)"/>
    <property type="match status" value="1"/>
</dbReference>
<evidence type="ECO:0000259" key="1">
    <source>
        <dbReference type="PROSITE" id="PS50112"/>
    </source>
</evidence>
<dbReference type="PROSITE" id="PS50112">
    <property type="entry name" value="PAS"/>
    <property type="match status" value="1"/>
</dbReference>
<evidence type="ECO:0000313" key="4">
    <source>
        <dbReference type="Proteomes" id="UP000663860"/>
    </source>
</evidence>
<dbReference type="EMBL" id="CAJNOE010000032">
    <property type="protein sequence ID" value="CAF0772846.1"/>
    <property type="molecule type" value="Genomic_DNA"/>
</dbReference>
<dbReference type="EMBL" id="CAJOBB010001010">
    <property type="protein sequence ID" value="CAF3793472.1"/>
    <property type="molecule type" value="Genomic_DNA"/>
</dbReference>
<dbReference type="InterPro" id="IPR035965">
    <property type="entry name" value="PAS-like_dom_sf"/>
</dbReference>
<organism evidence="2 4">
    <name type="scientific">Adineta steineri</name>
    <dbReference type="NCBI Taxonomy" id="433720"/>
    <lineage>
        <taxon>Eukaryota</taxon>
        <taxon>Metazoa</taxon>
        <taxon>Spiralia</taxon>
        <taxon>Gnathifera</taxon>
        <taxon>Rotifera</taxon>
        <taxon>Eurotatoria</taxon>
        <taxon>Bdelloidea</taxon>
        <taxon>Adinetida</taxon>
        <taxon>Adinetidae</taxon>
        <taxon>Adineta</taxon>
    </lineage>
</organism>